<evidence type="ECO:0000313" key="2">
    <source>
        <dbReference type="Proteomes" id="UP000234331"/>
    </source>
</evidence>
<dbReference type="Proteomes" id="UP000234331">
    <property type="component" value="Unassembled WGS sequence"/>
</dbReference>
<accession>A0A2I2KWT1</accession>
<sequence>MDRPADVLTAELAWLRARADRAAPPAPLHGLEGTPDEVHRRLTAFAALIAADALAAPRPLTAAQGDSTPGIDGDAGVELPQPLRWSATLRAALVERLGLEELGVLVGAAGIAELTVTGVGDATQALRLLALADACTLRLDVRELSGGDVHRVAGKIDGLRVSLLVGHSGDGLLPRELLGLAPGLVAEQVEGAAHLQEISGRLGRWATGARAPRLDGAPPGLAAAPGDGPDEIVLAAAEHLAAVTDPDTGLADFRTLVFAPAGAAHTPPPGGVVGSLVRYTGELAAAGDELVIGDDFFLQTFDYSSGGYLSLVGPTLLRITSEIDYAVFLEDADAARLRGTFPEYLLHPFVQLADICALGTAHPCAGRRGGRLFVDADGTVRPAPGGAALGALPAGLDPALMAPWSAGAGDDPCLAAVVTVEVSRVARAERPWLSRFLWGLDALRRARQEGLKKPVVSGFGGRLVAALEDTAVGTEAPDAPLLLGDRTGALLVSPRDMRVFRISRDAAALVEILLVVGPGERAVELAGAHTGVAAGAVAEGFASLIATFARSGVDLARGGARPVATPAGTPAAVSAGMSAGMSVAATAGGPR</sequence>
<gene>
    <name evidence="1" type="ORF">FRACA_4070002</name>
</gene>
<dbReference type="NCBIfam" id="NF041823">
    <property type="entry name" value="daptide_RRE"/>
    <property type="match status" value="1"/>
</dbReference>
<protein>
    <submittedName>
        <fullName evidence="1">Uncharacterized protein</fullName>
    </submittedName>
</protein>
<dbReference type="EMBL" id="FZMO01000343">
    <property type="protein sequence ID" value="SNQ50119.1"/>
    <property type="molecule type" value="Genomic_DNA"/>
</dbReference>
<dbReference type="AlphaFoldDB" id="A0A2I2KWT1"/>
<dbReference type="InterPro" id="IPR049693">
    <property type="entry name" value="Daptide_RRE"/>
</dbReference>
<organism evidence="1 2">
    <name type="scientific">Frankia canadensis</name>
    <dbReference type="NCBI Taxonomy" id="1836972"/>
    <lineage>
        <taxon>Bacteria</taxon>
        <taxon>Bacillati</taxon>
        <taxon>Actinomycetota</taxon>
        <taxon>Actinomycetes</taxon>
        <taxon>Frankiales</taxon>
        <taxon>Frankiaceae</taxon>
        <taxon>Frankia</taxon>
    </lineage>
</organism>
<evidence type="ECO:0000313" key="1">
    <source>
        <dbReference type="EMBL" id="SNQ50119.1"/>
    </source>
</evidence>
<name>A0A2I2KWT1_9ACTN</name>
<keyword evidence="2" id="KW-1185">Reference proteome</keyword>
<proteinExistence type="predicted"/>
<reference evidence="1 2" key="1">
    <citation type="submission" date="2017-06" db="EMBL/GenBank/DDBJ databases">
        <authorList>
            <person name="Kim H.J."/>
            <person name="Triplett B.A."/>
        </authorList>
    </citation>
    <scope>NUCLEOTIDE SEQUENCE [LARGE SCALE GENOMIC DNA]</scope>
    <source>
        <strain evidence="1">FRACA_ARgP5</strain>
    </source>
</reference>